<keyword evidence="2 6" id="KW-0808">Transferase</keyword>
<dbReference type="GO" id="GO:0006085">
    <property type="term" value="P:acetyl-CoA biosynthetic process"/>
    <property type="evidence" value="ECO:0007669"/>
    <property type="project" value="UniProtKB-UniRule"/>
</dbReference>
<evidence type="ECO:0000256" key="6">
    <source>
        <dbReference type="HAMAP-Rule" id="MF_00020"/>
    </source>
</evidence>
<feature type="active site" description="Proton donor/acceptor" evidence="6">
    <location>
        <position position="155"/>
    </location>
</feature>
<dbReference type="OrthoDB" id="9802453at2"/>
<comment type="pathway">
    <text evidence="6">Metabolic intermediate biosynthesis; acetyl-CoA biosynthesis; acetyl-CoA from acetate: step 1/2.</text>
</comment>
<evidence type="ECO:0000256" key="3">
    <source>
        <dbReference type="ARBA" id="ARBA00022741"/>
    </source>
</evidence>
<dbReference type="InterPro" id="IPR004372">
    <property type="entry name" value="Ac/propionate_kinase"/>
</dbReference>
<evidence type="ECO:0000256" key="1">
    <source>
        <dbReference type="ARBA" id="ARBA00008748"/>
    </source>
</evidence>
<dbReference type="KEGG" id="enn:FRE64_09555"/>
<comment type="catalytic activity">
    <reaction evidence="6">
        <text>acetate + ATP = acetyl phosphate + ADP</text>
        <dbReference type="Rhea" id="RHEA:11352"/>
        <dbReference type="ChEBI" id="CHEBI:22191"/>
        <dbReference type="ChEBI" id="CHEBI:30089"/>
        <dbReference type="ChEBI" id="CHEBI:30616"/>
        <dbReference type="ChEBI" id="CHEBI:456216"/>
        <dbReference type="EC" id="2.7.2.1"/>
    </reaction>
</comment>
<dbReference type="Gene3D" id="3.30.420.40">
    <property type="match status" value="2"/>
</dbReference>
<keyword evidence="4 6" id="KW-0418">Kinase</keyword>
<evidence type="ECO:0000256" key="7">
    <source>
        <dbReference type="RuleBase" id="RU003835"/>
    </source>
</evidence>
<feature type="binding site" evidence="6">
    <location>
        <position position="98"/>
    </location>
    <ligand>
        <name>substrate</name>
    </ligand>
</feature>
<dbReference type="PANTHER" id="PTHR21060">
    <property type="entry name" value="ACETATE KINASE"/>
    <property type="match status" value="1"/>
</dbReference>
<comment type="function">
    <text evidence="6">Catalyzes the formation of acetyl phosphate from acetate and ATP. Can also catalyze the reverse reaction.</text>
</comment>
<proteinExistence type="inferred from homology"/>
<keyword evidence="5 6" id="KW-0067">ATP-binding</keyword>
<dbReference type="PROSITE" id="PS01076">
    <property type="entry name" value="ACETATE_KINASE_2"/>
    <property type="match status" value="1"/>
</dbReference>
<sequence length="412" mass="45496">MKVLVLNAGSSSQKTCLYYIPDDDRSEYVITELWSGSIDWSKQDGLADLKVESNGIVLEETANNEDRLTVIKQLFHYLCNGDTAVLETWQEIDFVGHRVVHGGREYQQPTWINEEVKSAIAQLASLAPSHNPVNLQGIELMEQLLPDTPQVAVFDTAFHSQIPPEAAIYPLPYRFYEDGIRRYGFHGISHQYCAEKVAKLLKQPLERLKLITCHLGNGASLAAIKNGHSIDTSMGFTPLEGLMMGTRCGSIDPGIVIHLLREQELTPEQVDKLLNKESGLKGISGISGDMRRITKEMEKGDDRAQLAFDTYVHHLVKGIASMFASLGRVDALVFTAGVGENSAVLRQAVCEKLEFLGIELDSKKNENSPRDEQIATIESSTRIFVIHTDEDSAIAQAVSQLAQGSSKTKPSS</sequence>
<dbReference type="Pfam" id="PF00871">
    <property type="entry name" value="Acetate_kinase"/>
    <property type="match status" value="1"/>
</dbReference>
<evidence type="ECO:0000256" key="2">
    <source>
        <dbReference type="ARBA" id="ARBA00022679"/>
    </source>
</evidence>
<organism evidence="8 9">
    <name type="scientific">Euhalothece natronophila Z-M001</name>
    <dbReference type="NCBI Taxonomy" id="522448"/>
    <lineage>
        <taxon>Bacteria</taxon>
        <taxon>Bacillati</taxon>
        <taxon>Cyanobacteriota</taxon>
        <taxon>Cyanophyceae</taxon>
        <taxon>Oscillatoriophycideae</taxon>
        <taxon>Chroococcales</taxon>
        <taxon>Halothecacae</taxon>
        <taxon>Halothece cluster</taxon>
        <taxon>Euhalothece</taxon>
    </lineage>
</organism>
<dbReference type="InterPro" id="IPR023865">
    <property type="entry name" value="Aliphatic_acid_kinase_CS"/>
</dbReference>
<comment type="subunit">
    <text evidence="6">Homodimer.</text>
</comment>
<dbReference type="AlphaFoldDB" id="A0A5B8NLN2"/>
<comment type="similarity">
    <text evidence="1 6 7">Belongs to the acetokinase family.</text>
</comment>
<dbReference type="EMBL" id="CP042326">
    <property type="protein sequence ID" value="QDZ40172.1"/>
    <property type="molecule type" value="Genomic_DNA"/>
</dbReference>
<dbReference type="UniPathway" id="UPA00340">
    <property type="reaction ID" value="UER00458"/>
</dbReference>
<feature type="binding site" evidence="6">
    <location>
        <position position="7"/>
    </location>
    <ligand>
        <name>Mg(2+)</name>
        <dbReference type="ChEBI" id="CHEBI:18420"/>
    </ligand>
</feature>
<dbReference type="HAMAP" id="MF_00020">
    <property type="entry name" value="Acetate_kinase"/>
    <property type="match status" value="1"/>
</dbReference>
<keyword evidence="6" id="KW-0479">Metal-binding</keyword>
<keyword evidence="3 6" id="KW-0547">Nucleotide-binding</keyword>
<feature type="binding site" evidence="6">
    <location>
        <position position="390"/>
    </location>
    <ligand>
        <name>Mg(2+)</name>
        <dbReference type="ChEBI" id="CHEBI:18420"/>
    </ligand>
</feature>
<accession>A0A5B8NLN2</accession>
<gene>
    <name evidence="6" type="primary">ackA</name>
    <name evidence="8" type="ORF">FRE64_09555</name>
</gene>
<comment type="subcellular location">
    <subcellularLocation>
        <location evidence="6">Cytoplasm</location>
    </subcellularLocation>
</comment>
<dbReference type="GO" id="GO:0006083">
    <property type="term" value="P:acetate metabolic process"/>
    <property type="evidence" value="ECO:0007669"/>
    <property type="project" value="TreeGrafter"/>
</dbReference>
<evidence type="ECO:0000256" key="5">
    <source>
        <dbReference type="ARBA" id="ARBA00022840"/>
    </source>
</evidence>
<protein>
    <recommendedName>
        <fullName evidence="6">Acetate kinase</fullName>
        <ecNumber evidence="6">2.7.2.1</ecNumber>
    </recommendedName>
    <alternativeName>
        <fullName evidence="6">Acetokinase</fullName>
    </alternativeName>
</protein>
<feature type="site" description="Transition state stabilizer" evidence="6">
    <location>
        <position position="247"/>
    </location>
</feature>
<dbReference type="PANTHER" id="PTHR21060:SF15">
    <property type="entry name" value="ACETATE KINASE-RELATED"/>
    <property type="match status" value="1"/>
</dbReference>
<dbReference type="GO" id="GO:0005737">
    <property type="term" value="C:cytoplasm"/>
    <property type="evidence" value="ECO:0007669"/>
    <property type="project" value="UniProtKB-SubCell"/>
</dbReference>
<dbReference type="PRINTS" id="PR00471">
    <property type="entry name" value="ACETATEKNASE"/>
</dbReference>
<keyword evidence="6" id="KW-0460">Magnesium</keyword>
<name>A0A5B8NLN2_9CHRO</name>
<dbReference type="SUPFAM" id="SSF53067">
    <property type="entry name" value="Actin-like ATPase domain"/>
    <property type="match status" value="2"/>
</dbReference>
<evidence type="ECO:0000313" key="8">
    <source>
        <dbReference type="EMBL" id="QDZ40172.1"/>
    </source>
</evidence>
<feature type="binding site" evidence="6">
    <location>
        <position position="14"/>
    </location>
    <ligand>
        <name>ATP</name>
        <dbReference type="ChEBI" id="CHEBI:30616"/>
    </ligand>
</feature>
<dbReference type="InterPro" id="IPR043129">
    <property type="entry name" value="ATPase_NBD"/>
</dbReference>
<dbReference type="CDD" id="cd24010">
    <property type="entry name" value="ASKHA_NBD_AcK_PK"/>
    <property type="match status" value="1"/>
</dbReference>
<dbReference type="EC" id="2.7.2.1" evidence="6"/>
<comment type="cofactor">
    <cofactor evidence="6">
        <name>Mg(2+)</name>
        <dbReference type="ChEBI" id="CHEBI:18420"/>
    </cofactor>
    <cofactor evidence="6">
        <name>Mn(2+)</name>
        <dbReference type="ChEBI" id="CHEBI:29035"/>
    </cofactor>
    <text evidence="6">Mg(2+). Can also accept Mn(2+).</text>
</comment>
<dbReference type="RefSeq" id="WP_146295857.1">
    <property type="nucleotide sequence ID" value="NZ_CP042326.1"/>
</dbReference>
<keyword evidence="9" id="KW-1185">Reference proteome</keyword>
<dbReference type="PIRSF" id="PIRSF000722">
    <property type="entry name" value="Acetate_prop_kin"/>
    <property type="match status" value="1"/>
</dbReference>
<feature type="binding site" evidence="6">
    <location>
        <begin position="289"/>
        <end position="291"/>
    </location>
    <ligand>
        <name>ATP</name>
        <dbReference type="ChEBI" id="CHEBI:30616"/>
    </ligand>
</feature>
<feature type="binding site" evidence="6">
    <location>
        <begin position="214"/>
        <end position="218"/>
    </location>
    <ligand>
        <name>ATP</name>
        <dbReference type="ChEBI" id="CHEBI:30616"/>
    </ligand>
</feature>
<feature type="site" description="Transition state stabilizer" evidence="6">
    <location>
        <position position="186"/>
    </location>
</feature>
<dbReference type="InterPro" id="IPR000890">
    <property type="entry name" value="Aliphatic_acid_kin_short-chain"/>
</dbReference>
<feature type="binding site" evidence="6">
    <location>
        <begin position="337"/>
        <end position="341"/>
    </location>
    <ligand>
        <name>ATP</name>
        <dbReference type="ChEBI" id="CHEBI:30616"/>
    </ligand>
</feature>
<dbReference type="NCBIfam" id="TIGR00016">
    <property type="entry name" value="ackA"/>
    <property type="match status" value="1"/>
</dbReference>
<dbReference type="PROSITE" id="PS01075">
    <property type="entry name" value="ACETATE_KINASE_1"/>
    <property type="match status" value="1"/>
</dbReference>
<keyword evidence="6" id="KW-0963">Cytoplasm</keyword>
<dbReference type="GO" id="GO:0000287">
    <property type="term" value="F:magnesium ion binding"/>
    <property type="evidence" value="ECO:0007669"/>
    <property type="project" value="UniProtKB-UniRule"/>
</dbReference>
<evidence type="ECO:0000313" key="9">
    <source>
        <dbReference type="Proteomes" id="UP000318453"/>
    </source>
</evidence>
<evidence type="ECO:0000256" key="4">
    <source>
        <dbReference type="ARBA" id="ARBA00022777"/>
    </source>
</evidence>
<dbReference type="GO" id="GO:0005524">
    <property type="term" value="F:ATP binding"/>
    <property type="evidence" value="ECO:0007669"/>
    <property type="project" value="UniProtKB-KW"/>
</dbReference>
<dbReference type="GO" id="GO:0008776">
    <property type="term" value="F:acetate kinase activity"/>
    <property type="evidence" value="ECO:0007669"/>
    <property type="project" value="UniProtKB-UniRule"/>
</dbReference>
<dbReference type="Proteomes" id="UP000318453">
    <property type="component" value="Chromosome"/>
</dbReference>
<reference evidence="8" key="1">
    <citation type="submission" date="2019-08" db="EMBL/GenBank/DDBJ databases">
        <title>Carotenoids and Carotenoid Binding Proteins in the Halophilic Cyanobacterium Euhalothece sp. ZM00.</title>
        <authorList>
            <person name="Cho S.M."/>
            <person name="Song J.Y."/>
            <person name="Park Y.-I."/>
        </authorList>
    </citation>
    <scope>NUCLEOTIDE SEQUENCE [LARGE SCALE GENOMIC DNA]</scope>
    <source>
        <strain evidence="8">Z-M001</strain>
    </source>
</reference>